<feature type="domain" description="Endonuclease/exonuclease/phosphatase" evidence="1">
    <location>
        <begin position="4"/>
        <end position="315"/>
    </location>
</feature>
<sequence>MHHTIAFYNVENLYDIVKDKNKLDDDYTYYGKKSWTLNRYKHKLIKIAKTISLIGEEETSRLPTFFGLCEIENKKVIEELLKEFPFRANYGYVHTDSLDERGIDTAFFYNKEFFTLEKYDFIRIPVYNNQGVRDYTRDITYAQGKFVGKDIHFFVLHLPSKRENDSNKPKRIVLLHKLRERIDEIFNNECDAQIIIMGDLNENPTAEYLTKELHCKKYESDLNSTDFYNPYENLYSERKYSTYHHKKGLLFDQILLSASFFKKESQLIYKKAEIFNKSYLQNKERGKLGTPWRTYTGSRYLGGYSDHYPVYVVIETANQG</sequence>
<name>A0A563DBK8_9FLAO</name>
<gene>
    <name evidence="2" type="ORF">ETU09_07665</name>
</gene>
<reference evidence="2 3" key="1">
    <citation type="submission" date="2019-02" db="EMBL/GenBank/DDBJ databases">
        <title>Apibacter muscae sp. nov.: a novel member of the house fly microbiota.</title>
        <authorList>
            <person name="Park R."/>
        </authorList>
    </citation>
    <scope>NUCLEOTIDE SEQUENCE [LARGE SCALE GENOMIC DNA]</scope>
    <source>
        <strain evidence="2 3">AL1</strain>
    </source>
</reference>
<dbReference type="OrthoDB" id="9802724at2"/>
<dbReference type="GO" id="GO:0004519">
    <property type="term" value="F:endonuclease activity"/>
    <property type="evidence" value="ECO:0007669"/>
    <property type="project" value="UniProtKB-KW"/>
</dbReference>
<dbReference type="SUPFAM" id="SSF56219">
    <property type="entry name" value="DNase I-like"/>
    <property type="match status" value="1"/>
</dbReference>
<evidence type="ECO:0000313" key="2">
    <source>
        <dbReference type="EMBL" id="TWP27313.1"/>
    </source>
</evidence>
<dbReference type="InterPro" id="IPR036691">
    <property type="entry name" value="Endo/exonu/phosph_ase_sf"/>
</dbReference>
<dbReference type="RefSeq" id="WP_146262660.1">
    <property type="nucleotide sequence ID" value="NZ_SELH01000023.1"/>
</dbReference>
<dbReference type="PANTHER" id="PTHR42834:SF1">
    <property type="entry name" value="ENDONUCLEASE_EXONUCLEASE_PHOSPHATASE FAMILY PROTEIN (AFU_ORTHOLOGUE AFUA_3G09210)"/>
    <property type="match status" value="1"/>
</dbReference>
<evidence type="ECO:0000259" key="1">
    <source>
        <dbReference type="Pfam" id="PF19580"/>
    </source>
</evidence>
<keyword evidence="2" id="KW-0378">Hydrolase</keyword>
<comment type="caution">
    <text evidence="2">The sequence shown here is derived from an EMBL/GenBank/DDBJ whole genome shotgun (WGS) entry which is preliminary data.</text>
</comment>
<dbReference type="AlphaFoldDB" id="A0A563DBK8"/>
<dbReference type="Pfam" id="PF19580">
    <property type="entry name" value="Exo_endo_phos_3"/>
    <property type="match status" value="1"/>
</dbReference>
<dbReference type="PANTHER" id="PTHR42834">
    <property type="entry name" value="ENDONUCLEASE/EXONUCLEASE/PHOSPHATASE FAMILY PROTEIN (AFU_ORTHOLOGUE AFUA_3G09210)"/>
    <property type="match status" value="1"/>
</dbReference>
<dbReference type="InterPro" id="IPR005135">
    <property type="entry name" value="Endo/exonuclease/phosphatase"/>
</dbReference>
<keyword evidence="2" id="KW-0255">Endonuclease</keyword>
<evidence type="ECO:0000313" key="3">
    <source>
        <dbReference type="Proteomes" id="UP000319499"/>
    </source>
</evidence>
<dbReference type="EMBL" id="SELH01000023">
    <property type="protein sequence ID" value="TWP27313.1"/>
    <property type="molecule type" value="Genomic_DNA"/>
</dbReference>
<dbReference type="Gene3D" id="3.60.10.10">
    <property type="entry name" value="Endonuclease/exonuclease/phosphatase"/>
    <property type="match status" value="1"/>
</dbReference>
<proteinExistence type="predicted"/>
<keyword evidence="2" id="KW-0540">Nuclease</keyword>
<dbReference type="Proteomes" id="UP000319499">
    <property type="component" value="Unassembled WGS sequence"/>
</dbReference>
<keyword evidence="3" id="KW-1185">Reference proteome</keyword>
<organism evidence="2 3">
    <name type="scientific">Apibacter muscae</name>
    <dbReference type="NCBI Taxonomy" id="2509004"/>
    <lineage>
        <taxon>Bacteria</taxon>
        <taxon>Pseudomonadati</taxon>
        <taxon>Bacteroidota</taxon>
        <taxon>Flavobacteriia</taxon>
        <taxon>Flavobacteriales</taxon>
        <taxon>Weeksellaceae</taxon>
        <taxon>Apibacter</taxon>
    </lineage>
</organism>
<accession>A0A563DBK8</accession>
<protein>
    <submittedName>
        <fullName evidence="2">Endonuclease</fullName>
    </submittedName>
</protein>